<dbReference type="NCBIfam" id="TIGR04098">
    <property type="entry name" value="LnmK_bifunc"/>
    <property type="match status" value="1"/>
</dbReference>
<proteinExistence type="predicted"/>
<protein>
    <submittedName>
        <fullName evidence="1">Uncharacterized protein</fullName>
    </submittedName>
</protein>
<sequence length="256" mass="28582">MPQMALGYLSENWLLKELGDLHWDTLCSSLQSTSRDLVDSQGRRLYATFVRIRLDLDGTLRDFGEGDEIAFSAEMKRFGRSTVQSTIAIQGPKCSGTANLLTTFSVRTRDDSNALLKSEPVGDYRDIEAASDISTFFKEYSAVRAEFGRYTGDLQPGPEDTYQINPFVDSNGANLLYFAAYQSISDLLTLRSHPEETNLSTSSRDIYFFRNTDLCDTLYRQPVARSLRGSASVDSAHLLIRSDGLCLAYVNTVKEA</sequence>
<reference evidence="1 2" key="1">
    <citation type="submission" date="2016-06" db="EMBL/GenBank/DDBJ databases">
        <authorList>
            <person name="Kjaerup R.B."/>
            <person name="Dalgaard T.S."/>
            <person name="Juul-Madsen H.R."/>
        </authorList>
    </citation>
    <scope>NUCLEOTIDE SEQUENCE [LARGE SCALE GENOMIC DNA]</scope>
    <source>
        <strain evidence="1 2">1199456.5</strain>
    </source>
</reference>
<gene>
    <name evidence="1" type="ORF">A5642_22475</name>
</gene>
<comment type="caution">
    <text evidence="1">The sequence shown here is derived from an EMBL/GenBank/DDBJ whole genome shotgun (WGS) entry which is preliminary data.</text>
</comment>
<evidence type="ECO:0000313" key="1">
    <source>
        <dbReference type="EMBL" id="OBA86507.1"/>
    </source>
</evidence>
<name>A0A1A0MM64_MYCMU</name>
<dbReference type="InterPro" id="IPR024091">
    <property type="entry name" value="LnmK-like_bifun_acyl/decarbox"/>
</dbReference>
<dbReference type="AlphaFoldDB" id="A0A1A0MM64"/>
<dbReference type="EMBL" id="LZSF01000145">
    <property type="protein sequence ID" value="OBA86507.1"/>
    <property type="molecule type" value="Genomic_DNA"/>
</dbReference>
<dbReference type="RefSeq" id="WP_064859328.1">
    <property type="nucleotide sequence ID" value="NZ_LZSF01000145.1"/>
</dbReference>
<evidence type="ECO:0000313" key="2">
    <source>
        <dbReference type="Proteomes" id="UP000093962"/>
    </source>
</evidence>
<accession>A0A1A0MM64</accession>
<dbReference type="Gene3D" id="3.10.129.10">
    <property type="entry name" value="Hotdog Thioesterase"/>
    <property type="match status" value="1"/>
</dbReference>
<organism evidence="1 2">
    <name type="scientific">Mycolicibacterium mucogenicum</name>
    <name type="common">Mycobacterium mucogenicum</name>
    <dbReference type="NCBI Taxonomy" id="56689"/>
    <lineage>
        <taxon>Bacteria</taxon>
        <taxon>Bacillati</taxon>
        <taxon>Actinomycetota</taxon>
        <taxon>Actinomycetes</taxon>
        <taxon>Mycobacteriales</taxon>
        <taxon>Mycobacteriaceae</taxon>
        <taxon>Mycolicibacterium</taxon>
    </lineage>
</organism>
<dbReference type="Proteomes" id="UP000093962">
    <property type="component" value="Unassembled WGS sequence"/>
</dbReference>